<evidence type="ECO:0000313" key="11">
    <source>
        <dbReference type="Proteomes" id="UP001564408"/>
    </source>
</evidence>
<evidence type="ECO:0000256" key="4">
    <source>
        <dbReference type="ARBA" id="ARBA00023054"/>
    </source>
</evidence>
<feature type="domain" description="RecF/RecN/SMC N-terminal" evidence="8">
    <location>
        <begin position="3"/>
        <end position="1152"/>
    </location>
</feature>
<evidence type="ECO:0000256" key="1">
    <source>
        <dbReference type="ARBA" id="ARBA00022490"/>
    </source>
</evidence>
<proteinExistence type="inferred from homology"/>
<protein>
    <recommendedName>
        <fullName evidence="6">Chromosome partition protein Smc</fullName>
    </recommendedName>
</protein>
<sequence>MRLEKIKLAGFKSFVDPTMVPFSSNLVGVVGPNGCGKSNVIDAVRWVMGESSAKMLRGESMADVIFNGSSSRKPVGTASIELLFDNSDGGIGGEYARFNQIAVKRQVSRDGQSTYFLNGSRCRRRDVQDLFLGTGLGPRSYSIIEQGMISRLIEARPEDLRLFLEEAAGISKYKERRRETETRIRHTRENLDRLNDLRDEVAKQLQHLERQAATAERYRRLKTEERQREAELIALRWQVLDREIGEQDRAIGGLEVEFAAAVARQRAIEAEIEAQRLAYTAASEAFNEVQGRFYAAGAAIARVEQAIQFAKEARARHEAERDRVRRELAEATEHLSRDEARLADLAARLAEDAPALARAEAELASALALVAATEAELQDGEVQWDAFNREAAAPAEQAQVVRARINHLDQAMAQDERRAIRLDEEHRRLDTQVLEQEVQDLAGREQEQREGVAVAEARRQELDRLLAAAEQRTTALQPRLDQARTRLQEARGRQASLVALQEAARGEPDAASRAWLDAQGLAEAPRLLDHLEVEPGWEPAVEAVLGEQLRAHCTASFDTVGRSAGDVGAVALFDTAAPARAGGTATRDDSLLARLRCRWPLHHLLGSVRVVDDLDTALAVRHDLAPGERLVTRDGVLIGADWLCRAAKDPTLAGVLARGEALKVLEGEIAAAEADLAMLIAEQERLGEDRRRLVAERDEVLAEIAAANRDLSRRQADLAARRARLEHLTERRTALDGERRELVERRAELRDEIETAREALHDLLERLGDLAEQRETLAAQREARREAVAAARATERVHREQVQQRKIAVETQRAEQEATERNLRRAHDQRDQLTERRQQLEQAIEETCEPLTEQEAQLADELARRLEVEQELRSARGRLEGIDADVRSLEQERQRIEQATGEQGRALDGLRLARQERLVRRRTLEEQLTGQGMTAAALLDGLEPTATEAAWQDELTKLAARIQRLGAINLAAIDEFKEQSERLRYLDAQQSDIQRSLDTLEQAIRKIDRETRHRFKETYDRVNEGFAGLFPRLFGGGQAYLELTGEDLLETGVTVMARPPGKRNSSIHLLSGGEKALTAVALVFAIFQLNPAPFCMLDEVDAPLDEANVGRFCDLLRAMSSQVQFIFITHNKVTMEVAEHLLGVTMHEPGVSRLVSVDVAEATRLAAAS</sequence>
<evidence type="ECO:0000256" key="6">
    <source>
        <dbReference type="HAMAP-Rule" id="MF_01894"/>
    </source>
</evidence>
<dbReference type="Pfam" id="PF06470">
    <property type="entry name" value="SMC_hinge"/>
    <property type="match status" value="1"/>
</dbReference>
<organism evidence="10 11">
    <name type="scientific">Thioalkalicoccus limnaeus</name>
    <dbReference type="NCBI Taxonomy" id="120681"/>
    <lineage>
        <taxon>Bacteria</taxon>
        <taxon>Pseudomonadati</taxon>
        <taxon>Pseudomonadota</taxon>
        <taxon>Gammaproteobacteria</taxon>
        <taxon>Chromatiales</taxon>
        <taxon>Chromatiaceae</taxon>
        <taxon>Thioalkalicoccus</taxon>
    </lineage>
</organism>
<comment type="domain">
    <text evidence="6">Contains large globular domains required for ATP hydrolysis at each terminus and a third globular domain forming a flexible hinge near the middle of the molecule. These domains are separated by coiled-coil structures.</text>
</comment>
<evidence type="ECO:0000256" key="5">
    <source>
        <dbReference type="ARBA" id="ARBA00023125"/>
    </source>
</evidence>
<dbReference type="HAMAP" id="MF_01894">
    <property type="entry name" value="Smc_prok"/>
    <property type="match status" value="1"/>
</dbReference>
<dbReference type="RefSeq" id="WP_369665869.1">
    <property type="nucleotide sequence ID" value="NZ_JBDKXB010000003.1"/>
</dbReference>
<dbReference type="SUPFAM" id="SSF52540">
    <property type="entry name" value="P-loop containing nucleoside triphosphate hydrolases"/>
    <property type="match status" value="1"/>
</dbReference>
<dbReference type="PANTHER" id="PTHR43977">
    <property type="entry name" value="STRUCTURAL MAINTENANCE OF CHROMOSOMES PROTEIN 3"/>
    <property type="match status" value="1"/>
</dbReference>
<feature type="domain" description="SMC hinge" evidence="9">
    <location>
        <begin position="525"/>
        <end position="620"/>
    </location>
</feature>
<feature type="coiled-coil region" evidence="6">
    <location>
        <begin position="170"/>
        <end position="225"/>
    </location>
</feature>
<keyword evidence="3 6" id="KW-0067">ATP-binding</keyword>
<dbReference type="InterPro" id="IPR010935">
    <property type="entry name" value="SMC_hinge"/>
</dbReference>
<comment type="caution">
    <text evidence="10">The sequence shown here is derived from an EMBL/GenBank/DDBJ whole genome shotgun (WGS) entry which is preliminary data.</text>
</comment>
<feature type="coiled-coil region" evidence="6">
    <location>
        <begin position="300"/>
        <end position="376"/>
    </location>
</feature>
<name>A0ABV4BDP6_9GAMM</name>
<dbReference type="EMBL" id="JBDKXB010000003">
    <property type="protein sequence ID" value="MEY6431487.1"/>
    <property type="molecule type" value="Genomic_DNA"/>
</dbReference>
<feature type="region of interest" description="Disordered" evidence="7">
    <location>
        <begin position="812"/>
        <end position="831"/>
    </location>
</feature>
<feature type="binding site" evidence="6">
    <location>
        <begin position="32"/>
        <end position="39"/>
    </location>
    <ligand>
        <name>ATP</name>
        <dbReference type="ChEBI" id="CHEBI:30616"/>
    </ligand>
</feature>
<dbReference type="Gene3D" id="3.40.50.300">
    <property type="entry name" value="P-loop containing nucleotide triphosphate hydrolases"/>
    <property type="match status" value="2"/>
</dbReference>
<dbReference type="CDD" id="cd03278">
    <property type="entry name" value="ABC_SMC_barmotin"/>
    <property type="match status" value="2"/>
</dbReference>
<dbReference type="InterPro" id="IPR027417">
    <property type="entry name" value="P-loop_NTPase"/>
</dbReference>
<gene>
    <name evidence="6 10" type="primary">smc</name>
    <name evidence="10" type="ORF">ABC977_03590</name>
</gene>
<dbReference type="InterPro" id="IPR003395">
    <property type="entry name" value="RecF/RecN/SMC_N"/>
</dbReference>
<dbReference type="InterPro" id="IPR024704">
    <property type="entry name" value="SMC"/>
</dbReference>
<reference evidence="10 11" key="1">
    <citation type="submission" date="2024-05" db="EMBL/GenBank/DDBJ databases">
        <title>Genome Sequence and Characterization of the New Strain Purple Sulfur Bacterium of Genus Thioalkalicoccus.</title>
        <authorList>
            <person name="Bryantseva I.A."/>
            <person name="Kyndt J.A."/>
            <person name="Imhoff J.F."/>
        </authorList>
    </citation>
    <scope>NUCLEOTIDE SEQUENCE [LARGE SCALE GENOMIC DNA]</scope>
    <source>
        <strain evidence="10 11">Um2</strain>
    </source>
</reference>
<dbReference type="Pfam" id="PF02463">
    <property type="entry name" value="SMC_N"/>
    <property type="match status" value="1"/>
</dbReference>
<keyword evidence="11" id="KW-1185">Reference proteome</keyword>
<dbReference type="InterPro" id="IPR011890">
    <property type="entry name" value="SMC_prok"/>
</dbReference>
<dbReference type="InterPro" id="IPR036277">
    <property type="entry name" value="SMC_hinge_sf"/>
</dbReference>
<evidence type="ECO:0000259" key="9">
    <source>
        <dbReference type="Pfam" id="PF06470"/>
    </source>
</evidence>
<evidence type="ECO:0000256" key="7">
    <source>
        <dbReference type="SAM" id="MobiDB-lite"/>
    </source>
</evidence>
<evidence type="ECO:0000313" key="10">
    <source>
        <dbReference type="EMBL" id="MEY6431487.1"/>
    </source>
</evidence>
<dbReference type="NCBIfam" id="TIGR02168">
    <property type="entry name" value="SMC_prok_B"/>
    <property type="match status" value="1"/>
</dbReference>
<comment type="subcellular location">
    <subcellularLocation>
        <location evidence="6">Cytoplasm</location>
    </subcellularLocation>
</comment>
<comment type="similarity">
    <text evidence="6">Belongs to the SMC family.</text>
</comment>
<accession>A0ABV4BDP6</accession>
<evidence type="ECO:0000256" key="3">
    <source>
        <dbReference type="ARBA" id="ARBA00022840"/>
    </source>
</evidence>
<keyword evidence="5 6" id="KW-0238">DNA-binding</keyword>
<keyword evidence="4 6" id="KW-0175">Coiled coil</keyword>
<evidence type="ECO:0000259" key="8">
    <source>
        <dbReference type="Pfam" id="PF02463"/>
    </source>
</evidence>
<dbReference type="Proteomes" id="UP001564408">
    <property type="component" value="Unassembled WGS sequence"/>
</dbReference>
<dbReference type="PIRSF" id="PIRSF005719">
    <property type="entry name" value="SMC"/>
    <property type="match status" value="1"/>
</dbReference>
<dbReference type="SUPFAM" id="SSF75553">
    <property type="entry name" value="Smc hinge domain"/>
    <property type="match status" value="1"/>
</dbReference>
<keyword evidence="2 6" id="KW-0547">Nucleotide-binding</keyword>
<comment type="function">
    <text evidence="6">Required for chromosome condensation and partitioning.</text>
</comment>
<evidence type="ECO:0000256" key="2">
    <source>
        <dbReference type="ARBA" id="ARBA00022741"/>
    </source>
</evidence>
<comment type="subunit">
    <text evidence="6">Homodimer.</text>
</comment>
<keyword evidence="1 6" id="KW-0963">Cytoplasm</keyword>